<dbReference type="PIRSF" id="PIRSF034888">
    <property type="entry name" value="P-loop_UCP034888"/>
    <property type="match status" value="1"/>
</dbReference>
<dbReference type="InterPro" id="IPR022532">
    <property type="entry name" value="DUF3696"/>
</dbReference>
<dbReference type="Pfam" id="PF12476">
    <property type="entry name" value="DUF3696"/>
    <property type="match status" value="1"/>
</dbReference>
<dbReference type="GO" id="GO:0016887">
    <property type="term" value="F:ATP hydrolysis activity"/>
    <property type="evidence" value="ECO:0007669"/>
    <property type="project" value="InterPro"/>
</dbReference>
<dbReference type="InterPro" id="IPR014592">
    <property type="entry name" value="P-loop_UCP034888"/>
</dbReference>
<sequence length="371" mass="42345">MIKNLRLINFKSFQDQSISFKPLTLLSGLNSTGKSSVLQALMLLRRSYQRDFLPNKGLILNDEQVYIGTGQDALFEYAEDELIGFEIDLENEHKGIWCFNYAKELDVLKIASEKVDDKIYKSRLFNDKKFYYLKAERIGPQISYPMSEVDVIQKKQLGINGEYATHFLDAFGNKDIHNKKLIHPKAKSLSLKDQVDAWMGEISPGISIKTEPNLQTQRVRLIYSFKESRGYSPFNVGFGVTYTLPILVAILAAEPETLIIVENPESHLHPKGQSQMGELLGIAASCGIQIVVETHSDHVLDGICLAVKHGEINSKEVQIHYFKREKIQGKMLTEIISPNIDQDGRIDEWPEGFFDQRENDLMELTYNVRRD</sequence>
<feature type="domain" description="Endonuclease GajA/Old nuclease/RecF-like AAA" evidence="2">
    <location>
        <begin position="1"/>
        <end position="134"/>
    </location>
</feature>
<dbReference type="InterPro" id="IPR051396">
    <property type="entry name" value="Bact_Antivir_Def_Nuclease"/>
</dbReference>
<proteinExistence type="predicted"/>
<evidence type="ECO:0000313" key="5">
    <source>
        <dbReference type="Proteomes" id="UP000299794"/>
    </source>
</evidence>
<evidence type="ECO:0000259" key="1">
    <source>
        <dbReference type="Pfam" id="PF12476"/>
    </source>
</evidence>
<reference evidence="5" key="1">
    <citation type="submission" date="2019-02" db="EMBL/GenBank/DDBJ databases">
        <title>Draft genome sequence of Planktothrix agardhii NIES-905.</title>
        <authorList>
            <person name="Yamaguchi H."/>
            <person name="Suzuki S."/>
            <person name="Kawachi M."/>
        </authorList>
    </citation>
    <scope>NUCLEOTIDE SEQUENCE [LARGE SCALE GENOMIC DNA]</scope>
    <source>
        <strain evidence="5">CCAP 1459/11A</strain>
    </source>
</reference>
<feature type="domain" description="ATPase AAA-type core" evidence="3">
    <location>
        <begin position="222"/>
        <end position="301"/>
    </location>
</feature>
<accession>A0A4P5ZJ91</accession>
<feature type="domain" description="DUF3696" evidence="1">
    <location>
        <begin position="312"/>
        <end position="364"/>
    </location>
</feature>
<dbReference type="Proteomes" id="UP000299794">
    <property type="component" value="Unassembled WGS sequence"/>
</dbReference>
<dbReference type="GO" id="GO:0005524">
    <property type="term" value="F:ATP binding"/>
    <property type="evidence" value="ECO:0007669"/>
    <property type="project" value="InterPro"/>
</dbReference>
<name>A0A4P5ZJ91_PLAAG</name>
<gene>
    <name evidence="4" type="ORF">PA905_37720</name>
</gene>
<dbReference type="RefSeq" id="WP_026785378.1">
    <property type="nucleotide sequence ID" value="NZ_BJCD01000058.1"/>
</dbReference>
<dbReference type="EMBL" id="BJCD01000058">
    <property type="protein sequence ID" value="GDZ95473.1"/>
    <property type="molecule type" value="Genomic_DNA"/>
</dbReference>
<dbReference type="SUPFAM" id="SSF52540">
    <property type="entry name" value="P-loop containing nucleoside triphosphate hydrolases"/>
    <property type="match status" value="1"/>
</dbReference>
<organism evidence="4 5">
    <name type="scientific">Planktothrix agardhii CCAP 1459/11A</name>
    <dbReference type="NCBI Taxonomy" id="282420"/>
    <lineage>
        <taxon>Bacteria</taxon>
        <taxon>Bacillati</taxon>
        <taxon>Cyanobacteriota</taxon>
        <taxon>Cyanophyceae</taxon>
        <taxon>Oscillatoriophycideae</taxon>
        <taxon>Oscillatoriales</taxon>
        <taxon>Microcoleaceae</taxon>
        <taxon>Planktothrix</taxon>
    </lineage>
</organism>
<dbReference type="Pfam" id="PF13304">
    <property type="entry name" value="AAA_21"/>
    <property type="match status" value="1"/>
</dbReference>
<comment type="caution">
    <text evidence="4">The sequence shown here is derived from an EMBL/GenBank/DDBJ whole genome shotgun (WGS) entry which is preliminary data.</text>
</comment>
<dbReference type="PANTHER" id="PTHR43581">
    <property type="entry name" value="ATP/GTP PHOSPHATASE"/>
    <property type="match status" value="1"/>
</dbReference>
<evidence type="ECO:0000259" key="2">
    <source>
        <dbReference type="Pfam" id="PF13175"/>
    </source>
</evidence>
<evidence type="ECO:0000259" key="3">
    <source>
        <dbReference type="Pfam" id="PF13304"/>
    </source>
</evidence>
<dbReference type="Gene3D" id="3.40.50.300">
    <property type="entry name" value="P-loop containing nucleotide triphosphate hydrolases"/>
    <property type="match status" value="1"/>
</dbReference>
<protein>
    <recommendedName>
        <fullName evidence="6">DUF3696 domain-containing protein</fullName>
    </recommendedName>
</protein>
<evidence type="ECO:0000313" key="4">
    <source>
        <dbReference type="EMBL" id="GDZ95473.1"/>
    </source>
</evidence>
<dbReference type="PANTHER" id="PTHR43581:SF2">
    <property type="entry name" value="EXCINUCLEASE ATPASE SUBUNIT"/>
    <property type="match status" value="1"/>
</dbReference>
<dbReference type="Pfam" id="PF13175">
    <property type="entry name" value="AAA_15"/>
    <property type="match status" value="1"/>
</dbReference>
<dbReference type="InterPro" id="IPR003959">
    <property type="entry name" value="ATPase_AAA_core"/>
</dbReference>
<dbReference type="AlphaFoldDB" id="A0A4P5ZJ91"/>
<dbReference type="InterPro" id="IPR027417">
    <property type="entry name" value="P-loop_NTPase"/>
</dbReference>
<dbReference type="InterPro" id="IPR041685">
    <property type="entry name" value="AAA_GajA/Old/RecF-like"/>
</dbReference>
<evidence type="ECO:0008006" key="6">
    <source>
        <dbReference type="Google" id="ProtNLM"/>
    </source>
</evidence>